<comment type="caution">
    <text evidence="2">The sequence shown here is derived from an EMBL/GenBank/DDBJ whole genome shotgun (WGS) entry which is preliminary data.</text>
</comment>
<evidence type="ECO:0000313" key="2">
    <source>
        <dbReference type="EMBL" id="MVT11848.1"/>
    </source>
</evidence>
<feature type="compositionally biased region" description="Polar residues" evidence="1">
    <location>
        <begin position="1"/>
        <end position="30"/>
    </location>
</feature>
<evidence type="ECO:0000256" key="1">
    <source>
        <dbReference type="SAM" id="MobiDB-lite"/>
    </source>
</evidence>
<protein>
    <submittedName>
        <fullName evidence="2">Uncharacterized protein</fullName>
    </submittedName>
</protein>
<sequence>MVTNIQQKIDQHKGTVQSQGSNPKPVSSRSVRIDGLAQVIRSKKDAEDFMTELKSIVKRAQ</sequence>
<gene>
    <name evidence="2" type="ORF">GO493_26535</name>
</gene>
<dbReference type="Proteomes" id="UP000461730">
    <property type="component" value="Unassembled WGS sequence"/>
</dbReference>
<proteinExistence type="predicted"/>
<dbReference type="RefSeq" id="WP_157309267.1">
    <property type="nucleotide sequence ID" value="NZ_WRXN01000016.1"/>
</dbReference>
<reference evidence="2 3" key="1">
    <citation type="submission" date="2019-12" db="EMBL/GenBank/DDBJ databases">
        <title>Chitinophaga sp. strain ysch24 (GDMCC 1.1355), whole genome shotgun sequence.</title>
        <authorList>
            <person name="Zhang X."/>
        </authorList>
    </citation>
    <scope>NUCLEOTIDE SEQUENCE [LARGE SCALE GENOMIC DNA]</scope>
    <source>
        <strain evidence="3">ysch24</strain>
    </source>
</reference>
<dbReference type="AlphaFoldDB" id="A0A7K1UC53"/>
<organism evidence="2 3">
    <name type="scientific">Chitinophaga tropicalis</name>
    <dbReference type="NCBI Taxonomy" id="2683588"/>
    <lineage>
        <taxon>Bacteria</taxon>
        <taxon>Pseudomonadati</taxon>
        <taxon>Bacteroidota</taxon>
        <taxon>Chitinophagia</taxon>
        <taxon>Chitinophagales</taxon>
        <taxon>Chitinophagaceae</taxon>
        <taxon>Chitinophaga</taxon>
    </lineage>
</organism>
<keyword evidence="3" id="KW-1185">Reference proteome</keyword>
<accession>A0A7K1UC53</accession>
<evidence type="ECO:0000313" key="3">
    <source>
        <dbReference type="Proteomes" id="UP000461730"/>
    </source>
</evidence>
<name>A0A7K1UC53_9BACT</name>
<feature type="region of interest" description="Disordered" evidence="1">
    <location>
        <begin position="1"/>
        <end position="32"/>
    </location>
</feature>
<dbReference type="EMBL" id="WRXN01000016">
    <property type="protein sequence ID" value="MVT11848.1"/>
    <property type="molecule type" value="Genomic_DNA"/>
</dbReference>